<evidence type="ECO:0000313" key="1">
    <source>
        <dbReference type="EMBL" id="KAJ7407274.1"/>
    </source>
</evidence>
<proteinExistence type="predicted"/>
<organism evidence="1 2">
    <name type="scientific">Willisornis vidua</name>
    <name type="common">Xingu scale-backed antbird</name>
    <dbReference type="NCBI Taxonomy" id="1566151"/>
    <lineage>
        <taxon>Eukaryota</taxon>
        <taxon>Metazoa</taxon>
        <taxon>Chordata</taxon>
        <taxon>Craniata</taxon>
        <taxon>Vertebrata</taxon>
        <taxon>Euteleostomi</taxon>
        <taxon>Archelosauria</taxon>
        <taxon>Archosauria</taxon>
        <taxon>Dinosauria</taxon>
        <taxon>Saurischia</taxon>
        <taxon>Theropoda</taxon>
        <taxon>Coelurosauria</taxon>
        <taxon>Aves</taxon>
        <taxon>Neognathae</taxon>
        <taxon>Neoaves</taxon>
        <taxon>Telluraves</taxon>
        <taxon>Australaves</taxon>
        <taxon>Passeriformes</taxon>
        <taxon>Thamnophilidae</taxon>
        <taxon>Willisornis</taxon>
    </lineage>
</organism>
<dbReference type="Proteomes" id="UP001145742">
    <property type="component" value="Unassembled WGS sequence"/>
</dbReference>
<comment type="caution">
    <text evidence="1">The sequence shown here is derived from an EMBL/GenBank/DDBJ whole genome shotgun (WGS) entry which is preliminary data.</text>
</comment>
<gene>
    <name evidence="1" type="ORF">WISP_127776</name>
</gene>
<keyword evidence="2" id="KW-1185">Reference proteome</keyword>
<protein>
    <submittedName>
        <fullName evidence="1">Uncharacterized protein</fullName>
    </submittedName>
</protein>
<name>A0ABQ9CQJ7_9PASS</name>
<dbReference type="PANTHER" id="PTHR33332">
    <property type="entry name" value="REVERSE TRANSCRIPTASE DOMAIN-CONTAINING PROTEIN"/>
    <property type="match status" value="1"/>
</dbReference>
<evidence type="ECO:0000313" key="2">
    <source>
        <dbReference type="Proteomes" id="UP001145742"/>
    </source>
</evidence>
<dbReference type="EMBL" id="WHWB01034616">
    <property type="protein sequence ID" value="KAJ7407274.1"/>
    <property type="molecule type" value="Genomic_DNA"/>
</dbReference>
<accession>A0ABQ9CQJ7</accession>
<sequence length="181" mass="20904">MSSVASSVEKQEPQIRTYGPEKRTVRWIENWLNFGDQSSVIQQHKDELEANPQQSSPGVNTRAILFNIFINDEDQGTEYPLSKFADHDAVQEWVGNTPDGCAAIQRDDNRLEKWAKRSLMELNKVLHLQRYNTQARVYTCLLESSSEEKDIRLDCIRHSVANRLREVNLHLYSALVTQLEC</sequence>
<reference evidence="1" key="1">
    <citation type="submission" date="2019-10" db="EMBL/GenBank/DDBJ databases">
        <authorList>
            <person name="Soares A.E.R."/>
            <person name="Aleixo A."/>
            <person name="Schneider P."/>
            <person name="Miyaki C.Y."/>
            <person name="Schneider M.P."/>
            <person name="Mello C."/>
            <person name="Vasconcelos A.T.R."/>
        </authorList>
    </citation>
    <scope>NUCLEOTIDE SEQUENCE</scope>
    <source>
        <tissue evidence="1">Muscle</tissue>
    </source>
</reference>